<evidence type="ECO:0000256" key="11">
    <source>
        <dbReference type="ARBA" id="ARBA00023242"/>
    </source>
</evidence>
<dbReference type="InterPro" id="IPR033310">
    <property type="entry name" value="Mms4/EME1/EME2"/>
</dbReference>
<keyword evidence="3" id="KW-0540">Nuclease</keyword>
<dbReference type="GO" id="GO:0031573">
    <property type="term" value="P:mitotic intra-S DNA damage checkpoint signaling"/>
    <property type="evidence" value="ECO:0007669"/>
    <property type="project" value="TreeGrafter"/>
</dbReference>
<dbReference type="GO" id="GO:0031297">
    <property type="term" value="P:replication fork processing"/>
    <property type="evidence" value="ECO:0007669"/>
    <property type="project" value="TreeGrafter"/>
</dbReference>
<evidence type="ECO:0000256" key="1">
    <source>
        <dbReference type="ARBA" id="ARBA00001946"/>
    </source>
</evidence>
<feature type="compositionally biased region" description="Basic and acidic residues" evidence="13">
    <location>
        <begin position="391"/>
        <end position="405"/>
    </location>
</feature>
<comment type="subcellular location">
    <subcellularLocation>
        <location evidence="2">Nucleus</location>
    </subcellularLocation>
</comment>
<keyword evidence="6" id="KW-0227">DNA damage</keyword>
<evidence type="ECO:0000256" key="6">
    <source>
        <dbReference type="ARBA" id="ARBA00022763"/>
    </source>
</evidence>
<feature type="region of interest" description="Disordered" evidence="13">
    <location>
        <begin position="371"/>
        <end position="405"/>
    </location>
</feature>
<evidence type="ECO:0000313" key="15">
    <source>
        <dbReference type="Proteomes" id="UP000620124"/>
    </source>
</evidence>
<dbReference type="AlphaFoldDB" id="A0A8H7CLK5"/>
<evidence type="ECO:0000313" key="14">
    <source>
        <dbReference type="EMBL" id="KAF7342204.1"/>
    </source>
</evidence>
<keyword evidence="15" id="KW-1185">Reference proteome</keyword>
<evidence type="ECO:0000256" key="5">
    <source>
        <dbReference type="ARBA" id="ARBA00022759"/>
    </source>
</evidence>
<evidence type="ECO:0000256" key="7">
    <source>
        <dbReference type="ARBA" id="ARBA00022801"/>
    </source>
</evidence>
<dbReference type="Gene3D" id="3.40.50.10130">
    <property type="match status" value="1"/>
</dbReference>
<protein>
    <submittedName>
        <fullName evidence="14">ERCC4 domain-containing protein</fullName>
    </submittedName>
</protein>
<comment type="caution">
    <text evidence="14">The sequence shown here is derived from an EMBL/GenBank/DDBJ whole genome shotgun (WGS) entry which is preliminary data.</text>
</comment>
<evidence type="ECO:0000256" key="2">
    <source>
        <dbReference type="ARBA" id="ARBA00004123"/>
    </source>
</evidence>
<keyword evidence="4" id="KW-0479">Metal-binding</keyword>
<evidence type="ECO:0000256" key="3">
    <source>
        <dbReference type="ARBA" id="ARBA00022722"/>
    </source>
</evidence>
<evidence type="ECO:0000256" key="12">
    <source>
        <dbReference type="ARBA" id="ARBA00023254"/>
    </source>
</evidence>
<evidence type="ECO:0000256" key="8">
    <source>
        <dbReference type="ARBA" id="ARBA00022842"/>
    </source>
</evidence>
<accession>A0A8H7CLK5</accession>
<reference evidence="14" key="1">
    <citation type="submission" date="2020-05" db="EMBL/GenBank/DDBJ databases">
        <title>Mycena genomes resolve the evolution of fungal bioluminescence.</title>
        <authorList>
            <person name="Tsai I.J."/>
        </authorList>
    </citation>
    <scope>NUCLEOTIDE SEQUENCE</scope>
    <source>
        <strain evidence="14">CCC161011</strain>
    </source>
</reference>
<dbReference type="PANTHER" id="PTHR21077:SF5">
    <property type="entry name" value="CROSSOVER JUNCTION ENDONUCLEASE MMS4"/>
    <property type="match status" value="1"/>
</dbReference>
<evidence type="ECO:0000256" key="10">
    <source>
        <dbReference type="ARBA" id="ARBA00023204"/>
    </source>
</evidence>
<feature type="region of interest" description="Disordered" evidence="13">
    <location>
        <begin position="127"/>
        <end position="146"/>
    </location>
</feature>
<dbReference type="GO" id="GO:0008821">
    <property type="term" value="F:crossover junction DNA endonuclease activity"/>
    <property type="evidence" value="ECO:0007669"/>
    <property type="project" value="TreeGrafter"/>
</dbReference>
<keyword evidence="9" id="KW-0233">DNA recombination</keyword>
<keyword evidence="12" id="KW-0469">Meiosis</keyword>
<gene>
    <name evidence="14" type="ORF">MVEN_01808300</name>
</gene>
<evidence type="ECO:0000256" key="4">
    <source>
        <dbReference type="ARBA" id="ARBA00022723"/>
    </source>
</evidence>
<dbReference type="Proteomes" id="UP000620124">
    <property type="component" value="Unassembled WGS sequence"/>
</dbReference>
<feature type="region of interest" description="Disordered" evidence="13">
    <location>
        <begin position="1"/>
        <end position="120"/>
    </location>
</feature>
<keyword evidence="5" id="KW-0255">Endonuclease</keyword>
<feature type="compositionally biased region" description="Low complexity" evidence="13">
    <location>
        <begin position="70"/>
        <end position="79"/>
    </location>
</feature>
<dbReference type="GO" id="GO:0006302">
    <property type="term" value="P:double-strand break repair"/>
    <property type="evidence" value="ECO:0007669"/>
    <property type="project" value="TreeGrafter"/>
</dbReference>
<dbReference type="OrthoDB" id="343092at2759"/>
<sequence length="405" mass="45128">MSSPSAVIEISDSDSETDTRPLPPSSSQRSFNTDLVDLCESDDDLPAPGDPTFFAGLRLKDAGKRKRHSSPAASSRASSVDYCAYAADPSEDEDSEEESPKKIARKASGTLPVNREKTEEEKAAVKAQKQKEAADRKAQKAAEKAEKAANAAREKAAKKEYMAVNKLVNDKKKTLENMEITFPPVLHDSDLLVAFRKHIAQYKMTVSVAGNNIVRGYSVFSWRRRMTAEYDPVAREWMPLHNRGAYVKTEGTYMVYMSADELARCIHDENDVKGVIQKVRAECGAKTQIFLMVEGLTAYFRRKTGIRYTKGEIERALAALQLAENTHLLYVDTVANAVTRLYDLSADLGIKPYKLIERSHLPLLLRHRPAHRNESSRHVDENARAGAPPDGGRRARDRKGVSYGK</sequence>
<feature type="compositionally biased region" description="Basic and acidic residues" evidence="13">
    <location>
        <begin position="371"/>
        <end position="383"/>
    </location>
</feature>
<dbReference type="GO" id="GO:0005634">
    <property type="term" value="C:nucleus"/>
    <property type="evidence" value="ECO:0007669"/>
    <property type="project" value="UniProtKB-SubCell"/>
</dbReference>
<dbReference type="PANTHER" id="PTHR21077">
    <property type="entry name" value="EME1 PROTEIN"/>
    <property type="match status" value="1"/>
</dbReference>
<dbReference type="GO" id="GO:0048476">
    <property type="term" value="C:Holliday junction resolvase complex"/>
    <property type="evidence" value="ECO:0007669"/>
    <property type="project" value="InterPro"/>
</dbReference>
<keyword evidence="11" id="KW-0539">Nucleus</keyword>
<comment type="cofactor">
    <cofactor evidence="1">
        <name>Mg(2+)</name>
        <dbReference type="ChEBI" id="CHEBI:18420"/>
    </cofactor>
</comment>
<proteinExistence type="predicted"/>
<keyword evidence="8" id="KW-0460">Magnesium</keyword>
<dbReference type="EMBL" id="JACAZI010000017">
    <property type="protein sequence ID" value="KAF7342204.1"/>
    <property type="molecule type" value="Genomic_DNA"/>
</dbReference>
<evidence type="ECO:0000256" key="9">
    <source>
        <dbReference type="ARBA" id="ARBA00023172"/>
    </source>
</evidence>
<keyword evidence="7" id="KW-0378">Hydrolase</keyword>
<evidence type="ECO:0000256" key="13">
    <source>
        <dbReference type="SAM" id="MobiDB-lite"/>
    </source>
</evidence>
<dbReference type="GO" id="GO:0046872">
    <property type="term" value="F:metal ion binding"/>
    <property type="evidence" value="ECO:0007669"/>
    <property type="project" value="UniProtKB-KW"/>
</dbReference>
<organism evidence="14 15">
    <name type="scientific">Mycena venus</name>
    <dbReference type="NCBI Taxonomy" id="2733690"/>
    <lineage>
        <taxon>Eukaryota</taxon>
        <taxon>Fungi</taxon>
        <taxon>Dikarya</taxon>
        <taxon>Basidiomycota</taxon>
        <taxon>Agaricomycotina</taxon>
        <taxon>Agaricomycetes</taxon>
        <taxon>Agaricomycetidae</taxon>
        <taxon>Agaricales</taxon>
        <taxon>Marasmiineae</taxon>
        <taxon>Mycenaceae</taxon>
        <taxon>Mycena</taxon>
    </lineage>
</organism>
<name>A0A8H7CLK5_9AGAR</name>
<keyword evidence="10" id="KW-0234">DNA repair</keyword>
<dbReference type="GO" id="GO:0000712">
    <property type="term" value="P:resolution of meiotic recombination intermediates"/>
    <property type="evidence" value="ECO:0007669"/>
    <property type="project" value="TreeGrafter"/>
</dbReference>